<name>A0A8X7WNI4_BRACI</name>
<dbReference type="Proteomes" id="UP000886595">
    <property type="component" value="Unassembled WGS sequence"/>
</dbReference>
<gene>
    <name evidence="2" type="ORF">Bca52824_002528</name>
</gene>
<feature type="compositionally biased region" description="Basic and acidic residues" evidence="1">
    <location>
        <begin position="70"/>
        <end position="80"/>
    </location>
</feature>
<sequence>MATFSSDKPVKKEEEVRSEEADSAKTTEEEEEEEVRTEEAERREEASESLLDFDSINSRLSVIMEDEESDKGAEIQRPQEDSTMMQRSDQTMERGFTSFAYNQNRHLPPQNLSTAQMSQVMKPLEEQIPRSDQTVSRGSATFSTDHNRRLAPQVMMPVEEQIPRAENQTVNHGSTTFSSGSLETQSPFQHQQRLTTDQNLSFGTQQQLFPTMVTTQQPGWFIRDHSSASAWRPQILVPSVDHLHPMANQLANIDGLQNQTFVPRPLFRPAQTNFVEQPHLNAIALSMYRYYPYMRPEANHLNLRMPHFRSDLMFTLASPSGQPRSFVLLHDQFNPQRFVLSLDDALVYGPILEMDHPQPEQRQHLDFPIDMIHRQDSPNAVAAAAAAAPRLQLNHQQTQQRFNQGQHFGFPIDRHQASPNAAAAQRQLNQQ</sequence>
<feature type="region of interest" description="Disordered" evidence="1">
    <location>
        <begin position="1"/>
        <end position="90"/>
    </location>
</feature>
<reference evidence="2 3" key="1">
    <citation type="submission" date="2020-02" db="EMBL/GenBank/DDBJ databases">
        <authorList>
            <person name="Ma Q."/>
            <person name="Huang Y."/>
            <person name="Song X."/>
            <person name="Pei D."/>
        </authorList>
    </citation>
    <scope>NUCLEOTIDE SEQUENCE [LARGE SCALE GENOMIC DNA]</scope>
    <source>
        <strain evidence="2">Sxm20200214</strain>
        <tissue evidence="2">Leaf</tissue>
    </source>
</reference>
<dbReference type="AlphaFoldDB" id="A0A8X7WNI4"/>
<feature type="compositionally biased region" description="Polar residues" evidence="1">
    <location>
        <begin position="166"/>
        <end position="194"/>
    </location>
</feature>
<feature type="compositionally biased region" description="Low complexity" evidence="1">
    <location>
        <begin position="420"/>
        <end position="431"/>
    </location>
</feature>
<keyword evidence="3" id="KW-1185">Reference proteome</keyword>
<comment type="caution">
    <text evidence="2">The sequence shown here is derived from an EMBL/GenBank/DDBJ whole genome shotgun (WGS) entry which is preliminary data.</text>
</comment>
<dbReference type="EMBL" id="JAAMPC010000001">
    <property type="protein sequence ID" value="KAG2331348.1"/>
    <property type="molecule type" value="Genomic_DNA"/>
</dbReference>
<feature type="region of interest" description="Disordered" evidence="1">
    <location>
        <begin position="409"/>
        <end position="431"/>
    </location>
</feature>
<protein>
    <submittedName>
        <fullName evidence="2">Uncharacterized protein</fullName>
    </submittedName>
</protein>
<evidence type="ECO:0000256" key="1">
    <source>
        <dbReference type="SAM" id="MobiDB-lite"/>
    </source>
</evidence>
<feature type="region of interest" description="Disordered" evidence="1">
    <location>
        <begin position="165"/>
        <end position="194"/>
    </location>
</feature>
<evidence type="ECO:0000313" key="3">
    <source>
        <dbReference type="Proteomes" id="UP000886595"/>
    </source>
</evidence>
<feature type="compositionally biased region" description="Basic and acidic residues" evidence="1">
    <location>
        <begin position="37"/>
        <end position="46"/>
    </location>
</feature>
<evidence type="ECO:0000313" key="2">
    <source>
        <dbReference type="EMBL" id="KAG2331348.1"/>
    </source>
</evidence>
<proteinExistence type="predicted"/>
<organism evidence="2 3">
    <name type="scientific">Brassica carinata</name>
    <name type="common">Ethiopian mustard</name>
    <name type="synonym">Abyssinian cabbage</name>
    <dbReference type="NCBI Taxonomy" id="52824"/>
    <lineage>
        <taxon>Eukaryota</taxon>
        <taxon>Viridiplantae</taxon>
        <taxon>Streptophyta</taxon>
        <taxon>Embryophyta</taxon>
        <taxon>Tracheophyta</taxon>
        <taxon>Spermatophyta</taxon>
        <taxon>Magnoliopsida</taxon>
        <taxon>eudicotyledons</taxon>
        <taxon>Gunneridae</taxon>
        <taxon>Pentapetalae</taxon>
        <taxon>rosids</taxon>
        <taxon>malvids</taxon>
        <taxon>Brassicales</taxon>
        <taxon>Brassicaceae</taxon>
        <taxon>Brassiceae</taxon>
        <taxon>Brassica</taxon>
    </lineage>
</organism>
<feature type="compositionally biased region" description="Basic and acidic residues" evidence="1">
    <location>
        <begin position="8"/>
        <end position="27"/>
    </location>
</feature>
<dbReference type="OrthoDB" id="10360298at2759"/>
<accession>A0A8X7WNI4</accession>